<comment type="caution">
    <text evidence="2">The sequence shown here is derived from an EMBL/GenBank/DDBJ whole genome shotgun (WGS) entry which is preliminary data.</text>
</comment>
<dbReference type="PROSITE" id="PS51186">
    <property type="entry name" value="GNAT"/>
    <property type="match status" value="1"/>
</dbReference>
<accession>A0A0F3RTR6</accession>
<name>A0A0F3RTR6_9LACO</name>
<dbReference type="Gene3D" id="3.40.630.30">
    <property type="match status" value="1"/>
</dbReference>
<dbReference type="InterPro" id="IPR000182">
    <property type="entry name" value="GNAT_dom"/>
</dbReference>
<dbReference type="SUPFAM" id="SSF55729">
    <property type="entry name" value="Acyl-CoA N-acyltransferases (Nat)"/>
    <property type="match status" value="1"/>
</dbReference>
<evidence type="ECO:0000259" key="1">
    <source>
        <dbReference type="PROSITE" id="PS51186"/>
    </source>
</evidence>
<dbReference type="Pfam" id="PF00583">
    <property type="entry name" value="Acetyltransf_1"/>
    <property type="match status" value="1"/>
</dbReference>
<feature type="domain" description="N-acetyltransferase" evidence="1">
    <location>
        <begin position="1"/>
        <end position="155"/>
    </location>
</feature>
<dbReference type="EMBL" id="JZCR01000006">
    <property type="protein sequence ID" value="KJW13371.1"/>
    <property type="molecule type" value="Genomic_DNA"/>
</dbReference>
<dbReference type="RefSeq" id="WP_045806597.1">
    <property type="nucleotide sequence ID" value="NZ_JZCR01000006.1"/>
</dbReference>
<dbReference type="AlphaFoldDB" id="A0A0F3RTR6"/>
<sequence>MQIDPLTQANATTIANDWHYPGAYAFYDMTADPEDYAELLSAQQRGDRYYQVVTATGHLFGFFVIDPTEEAGVVEVGLGMVPAHTGRGQGEKFVREVLSFVRERDAPREIILDVAAFNQRAQIVYQRLGFRVVREHPQATNGAVFPFVEMRWRAADH</sequence>
<dbReference type="Proteomes" id="UP000033491">
    <property type="component" value="Unassembled WGS sequence"/>
</dbReference>
<reference evidence="2 3" key="1">
    <citation type="submission" date="2015-03" db="EMBL/GenBank/DDBJ databases">
        <authorList>
            <person name="Zheng J."/>
            <person name="Ganezle M."/>
        </authorList>
    </citation>
    <scope>NUCLEOTIDE SEQUENCE [LARGE SCALE GENOMIC DNA]</scope>
    <source>
        <strain evidence="2 3">LP38</strain>
    </source>
</reference>
<evidence type="ECO:0000313" key="2">
    <source>
        <dbReference type="EMBL" id="KJW13371.1"/>
    </source>
</evidence>
<dbReference type="GO" id="GO:0016747">
    <property type="term" value="F:acyltransferase activity, transferring groups other than amino-acyl groups"/>
    <property type="evidence" value="ECO:0007669"/>
    <property type="project" value="InterPro"/>
</dbReference>
<dbReference type="PATRIC" id="fig|216463.3.peg.2333"/>
<dbReference type="STRING" id="216463.VC81_02590"/>
<dbReference type="OrthoDB" id="423921at2"/>
<dbReference type="InterPro" id="IPR016181">
    <property type="entry name" value="Acyl_CoA_acyltransferase"/>
</dbReference>
<dbReference type="PANTHER" id="PTHR43328:SF1">
    <property type="entry name" value="N-ACETYLTRANSFERASE DOMAIN-CONTAINING PROTEIN"/>
    <property type="match status" value="1"/>
</dbReference>
<organism evidence="2 3">
    <name type="scientific">Levilactobacillus spicheri</name>
    <dbReference type="NCBI Taxonomy" id="216463"/>
    <lineage>
        <taxon>Bacteria</taxon>
        <taxon>Bacillati</taxon>
        <taxon>Bacillota</taxon>
        <taxon>Bacilli</taxon>
        <taxon>Lactobacillales</taxon>
        <taxon>Lactobacillaceae</taxon>
        <taxon>Levilactobacillus</taxon>
    </lineage>
</organism>
<gene>
    <name evidence="2" type="ORF">VC81_02590</name>
</gene>
<evidence type="ECO:0000313" key="3">
    <source>
        <dbReference type="Proteomes" id="UP000033491"/>
    </source>
</evidence>
<protein>
    <recommendedName>
        <fullName evidence="1">N-acetyltransferase domain-containing protein</fullName>
    </recommendedName>
</protein>
<dbReference type="PANTHER" id="PTHR43328">
    <property type="entry name" value="ACETYLTRANSFERASE-RELATED"/>
    <property type="match status" value="1"/>
</dbReference>
<proteinExistence type="predicted"/>